<dbReference type="AlphaFoldDB" id="A0A9Y2AG57"/>
<dbReference type="Gene3D" id="3.40.50.510">
    <property type="entry name" value="Phosphotransferase system, mannose-type IIA component"/>
    <property type="match status" value="1"/>
</dbReference>
<dbReference type="NCBIfam" id="TIGR00824">
    <property type="entry name" value="EIIA-man"/>
    <property type="match status" value="1"/>
</dbReference>
<feature type="domain" description="PTS EIIA type-4" evidence="9">
    <location>
        <begin position="1"/>
        <end position="127"/>
    </location>
</feature>
<evidence type="ECO:0000256" key="6">
    <source>
        <dbReference type="ARBA" id="ARBA00022679"/>
    </source>
</evidence>
<reference evidence="10" key="1">
    <citation type="submission" date="2023-03" db="EMBL/GenBank/DDBJ databases">
        <title>Selenobaculum gbiensis gen. nov. sp. nov., a new bacterium isolated from the gut microbiota of IBD patient.</title>
        <authorList>
            <person name="Yeo S."/>
            <person name="Park H."/>
            <person name="Huh C.S."/>
        </authorList>
    </citation>
    <scope>NUCLEOTIDE SEQUENCE</scope>
    <source>
        <strain evidence="10">ICN-92133</strain>
    </source>
</reference>
<keyword evidence="6 10" id="KW-0808">Transferase</keyword>
<evidence type="ECO:0000256" key="8">
    <source>
        <dbReference type="ARBA" id="ARBA00022777"/>
    </source>
</evidence>
<dbReference type="InterPro" id="IPR033887">
    <property type="entry name" value="PTS_IIA_man"/>
</dbReference>
<accession>A0A9Y2AG57</accession>
<dbReference type="InterPro" id="IPR051471">
    <property type="entry name" value="Bacterial_PTS_sugar_comp"/>
</dbReference>
<comment type="subcellular location">
    <subcellularLocation>
        <location evidence="1">Cytoplasm</location>
    </subcellularLocation>
</comment>
<keyword evidence="3" id="KW-0963">Cytoplasm</keyword>
<evidence type="ECO:0000256" key="1">
    <source>
        <dbReference type="ARBA" id="ARBA00004496"/>
    </source>
</evidence>
<keyword evidence="5" id="KW-0762">Sugar transport</keyword>
<keyword evidence="11" id="KW-1185">Reference proteome</keyword>
<dbReference type="GO" id="GO:0016301">
    <property type="term" value="F:kinase activity"/>
    <property type="evidence" value="ECO:0007669"/>
    <property type="project" value="UniProtKB-KW"/>
</dbReference>
<dbReference type="InterPro" id="IPR036662">
    <property type="entry name" value="PTS_EIIA_man-typ_sf"/>
</dbReference>
<dbReference type="KEGG" id="sgbi:P3F81_09960"/>
<evidence type="ECO:0000256" key="3">
    <source>
        <dbReference type="ARBA" id="ARBA00022490"/>
    </source>
</evidence>
<dbReference type="GO" id="GO:0009401">
    <property type="term" value="P:phosphoenolpyruvate-dependent sugar phosphotransferase system"/>
    <property type="evidence" value="ECO:0007669"/>
    <property type="project" value="UniProtKB-KW"/>
</dbReference>
<dbReference type="Pfam" id="PF03610">
    <property type="entry name" value="EIIA-man"/>
    <property type="match status" value="1"/>
</dbReference>
<evidence type="ECO:0000256" key="5">
    <source>
        <dbReference type="ARBA" id="ARBA00022597"/>
    </source>
</evidence>
<name>A0A9Y2AG57_9FIRM</name>
<organism evidence="10 11">
    <name type="scientific">Selenobaculum gibii</name>
    <dbReference type="NCBI Taxonomy" id="3054208"/>
    <lineage>
        <taxon>Bacteria</taxon>
        <taxon>Bacillati</taxon>
        <taxon>Bacillota</taxon>
        <taxon>Negativicutes</taxon>
        <taxon>Selenomonadales</taxon>
        <taxon>Selenomonadaceae</taxon>
        <taxon>Selenobaculum</taxon>
    </lineage>
</organism>
<dbReference type="InterPro" id="IPR013789">
    <property type="entry name" value="PTS_EIIA_man"/>
</dbReference>
<proteinExistence type="predicted"/>
<dbReference type="GO" id="GO:0005737">
    <property type="term" value="C:cytoplasm"/>
    <property type="evidence" value="ECO:0007669"/>
    <property type="project" value="UniProtKB-SubCell"/>
</dbReference>
<evidence type="ECO:0000256" key="7">
    <source>
        <dbReference type="ARBA" id="ARBA00022683"/>
    </source>
</evidence>
<dbReference type="RefSeq" id="WP_147670002.1">
    <property type="nucleotide sequence ID" value="NZ_CP120678.1"/>
</dbReference>
<sequence>MLAVIVGTHGNFAIELIRTCEMICGTLSNVKAVTLLPGEGAEDLARKYETALSELDIEDGVLFLNDLFGGSPYNAACRIAAGQEKYGVVTGVNLSMLIEMFGYQQAYSEVDIIGAMEKAVDAGKNGMQCFHMSTIQNEEDDL</sequence>
<evidence type="ECO:0000313" key="11">
    <source>
        <dbReference type="Proteomes" id="UP001243623"/>
    </source>
</evidence>
<dbReference type="Proteomes" id="UP001243623">
    <property type="component" value="Chromosome"/>
</dbReference>
<dbReference type="PROSITE" id="PS51096">
    <property type="entry name" value="PTS_EIIA_TYPE_4"/>
    <property type="match status" value="1"/>
</dbReference>
<dbReference type="PANTHER" id="PTHR33799">
    <property type="entry name" value="PTS PERMEASE-RELATED-RELATED"/>
    <property type="match status" value="1"/>
</dbReference>
<evidence type="ECO:0000259" key="9">
    <source>
        <dbReference type="PROSITE" id="PS51096"/>
    </source>
</evidence>
<evidence type="ECO:0000256" key="4">
    <source>
        <dbReference type="ARBA" id="ARBA00022553"/>
    </source>
</evidence>
<keyword evidence="7" id="KW-0598">Phosphotransferase system</keyword>
<dbReference type="InterPro" id="IPR004701">
    <property type="entry name" value="PTS_EIIA_man-typ"/>
</dbReference>
<dbReference type="GO" id="GO:0016020">
    <property type="term" value="C:membrane"/>
    <property type="evidence" value="ECO:0007669"/>
    <property type="project" value="InterPro"/>
</dbReference>
<dbReference type="PANTHER" id="PTHR33799:SF1">
    <property type="entry name" value="PTS SYSTEM MANNOSE-SPECIFIC EIIAB COMPONENT-RELATED"/>
    <property type="match status" value="1"/>
</dbReference>
<dbReference type="EC" id="2.7.1.-" evidence="10"/>
<dbReference type="GO" id="GO:0016773">
    <property type="term" value="F:phosphotransferase activity, alcohol group as acceptor"/>
    <property type="evidence" value="ECO:0007669"/>
    <property type="project" value="InterPro"/>
</dbReference>
<evidence type="ECO:0000313" key="10">
    <source>
        <dbReference type="EMBL" id="WIW70209.1"/>
    </source>
</evidence>
<protein>
    <submittedName>
        <fullName evidence="10">Mannose/fructose/sorbose PTS transporter subunit IIA</fullName>
        <ecNumber evidence="10">2.7.1.-</ecNumber>
    </submittedName>
</protein>
<dbReference type="SUPFAM" id="SSF53062">
    <property type="entry name" value="PTS system fructose IIA component-like"/>
    <property type="match status" value="1"/>
</dbReference>
<dbReference type="CDD" id="cd00006">
    <property type="entry name" value="PTS_IIA_man"/>
    <property type="match status" value="1"/>
</dbReference>
<keyword evidence="8" id="KW-0418">Kinase</keyword>
<dbReference type="EMBL" id="CP120678">
    <property type="protein sequence ID" value="WIW70209.1"/>
    <property type="molecule type" value="Genomic_DNA"/>
</dbReference>
<keyword evidence="2" id="KW-0813">Transport</keyword>
<gene>
    <name evidence="10" type="ORF">P3F81_09960</name>
</gene>
<keyword evidence="4" id="KW-0597">Phosphoprotein</keyword>
<evidence type="ECO:0000256" key="2">
    <source>
        <dbReference type="ARBA" id="ARBA00022448"/>
    </source>
</evidence>